<dbReference type="RefSeq" id="WP_234990522.1">
    <property type="nucleotide sequence ID" value="NZ_FWFS01000014.1"/>
</dbReference>
<reference evidence="5 6" key="1">
    <citation type="submission" date="2017-03" db="EMBL/GenBank/DDBJ databases">
        <authorList>
            <person name="Afonso C.L."/>
            <person name="Miller P.J."/>
            <person name="Scott M.A."/>
            <person name="Spackman E."/>
            <person name="Goraichik I."/>
            <person name="Dimitrov K.M."/>
            <person name="Suarez D.L."/>
            <person name="Swayne D.E."/>
        </authorList>
    </citation>
    <scope>NUCLEOTIDE SEQUENCE [LARGE SCALE GENOMIC DNA]</scope>
    <source>
        <strain evidence="5 6">CECT 8620</strain>
    </source>
</reference>
<gene>
    <name evidence="5" type="ORF">AQS8620_03206</name>
</gene>
<dbReference type="Proteomes" id="UP000193862">
    <property type="component" value="Unassembled WGS sequence"/>
</dbReference>
<dbReference type="InterPro" id="IPR007863">
    <property type="entry name" value="Peptidase_M16_C"/>
</dbReference>
<dbReference type="Pfam" id="PF05193">
    <property type="entry name" value="Peptidase_M16_C"/>
    <property type="match status" value="1"/>
</dbReference>
<sequence length="473" mass="50933">MIRVLMLVVASALSCVAFAPTARAAVDIQTLKTPGGINVWLVEEHSIPFTALEIRFKGGAVLDRPGKRGEVNLMMALIEEGAGDMDAQGFAKAREALAASYKFDAYDDGVAISAKFLTENRTQAVDLLRTALMETRFDEDAVERVKGQVQSIIASEATDPGDIAIQTFDRLAFAGHPYATSLDGTPVSVEGLTRDDMFTTRDRILTRDRLYVSAVGDISAAEVSALVDRLFAGLPEVGAPLPDHATYQLAGGTTIVPFDTPQSIAVFGHEGIRRNDPDYVVAYIVNEIFGGGREARLMSEVREKRGLTYGIGTYLLPSDYSELILGQFASANDKMGEALAVVRQEWAEMAQTGITQEELDAAKTYLTGAYALRFDGNAPIAKIMVGMQMIGLGPEYVQDRNAMVEAVTLEQANAMAKRLYDPEALHVVVVGDPLGVEGEEVTATPDPAPGLQPLDQNDLTNPPTQTLPESATE</sequence>
<dbReference type="GO" id="GO:0046872">
    <property type="term" value="F:metal ion binding"/>
    <property type="evidence" value="ECO:0007669"/>
    <property type="project" value="InterPro"/>
</dbReference>
<dbReference type="EMBL" id="FWFS01000014">
    <property type="protein sequence ID" value="SLN68219.1"/>
    <property type="molecule type" value="Genomic_DNA"/>
</dbReference>
<dbReference type="PROSITE" id="PS51257">
    <property type="entry name" value="PROKAR_LIPOPROTEIN"/>
    <property type="match status" value="1"/>
</dbReference>
<dbReference type="InterPro" id="IPR011249">
    <property type="entry name" value="Metalloenz_LuxS/M16"/>
</dbReference>
<evidence type="ECO:0000256" key="1">
    <source>
        <dbReference type="SAM" id="MobiDB-lite"/>
    </source>
</evidence>
<feature type="domain" description="Peptidase M16 C-terminal" evidence="4">
    <location>
        <begin position="192"/>
        <end position="365"/>
    </location>
</feature>
<organism evidence="5 6">
    <name type="scientific">Aquimixticola soesokkakensis</name>
    <dbReference type="NCBI Taxonomy" id="1519096"/>
    <lineage>
        <taxon>Bacteria</taxon>
        <taxon>Pseudomonadati</taxon>
        <taxon>Pseudomonadota</taxon>
        <taxon>Alphaproteobacteria</taxon>
        <taxon>Rhodobacterales</taxon>
        <taxon>Paracoccaceae</taxon>
        <taxon>Aquimixticola</taxon>
    </lineage>
</organism>
<dbReference type="AlphaFoldDB" id="A0A1Y5TNL6"/>
<feature type="chain" id="PRO_5012373486" evidence="2">
    <location>
        <begin position="25"/>
        <end position="473"/>
    </location>
</feature>
<feature type="signal peptide" evidence="2">
    <location>
        <begin position="1"/>
        <end position="24"/>
    </location>
</feature>
<protein>
    <submittedName>
        <fullName evidence="5">Peptidase M16 inactive domain protein</fullName>
    </submittedName>
</protein>
<dbReference type="PANTHER" id="PTHR11851:SF224">
    <property type="entry name" value="PROCESSING PROTEASE"/>
    <property type="match status" value="1"/>
</dbReference>
<keyword evidence="6" id="KW-1185">Reference proteome</keyword>
<name>A0A1Y5TNL6_9RHOB</name>
<feature type="region of interest" description="Disordered" evidence="1">
    <location>
        <begin position="438"/>
        <end position="473"/>
    </location>
</feature>
<feature type="compositionally biased region" description="Polar residues" evidence="1">
    <location>
        <begin position="454"/>
        <end position="473"/>
    </location>
</feature>
<dbReference type="InterPro" id="IPR050361">
    <property type="entry name" value="MPP/UQCRC_Complex"/>
</dbReference>
<dbReference type="Pfam" id="PF00675">
    <property type="entry name" value="Peptidase_M16"/>
    <property type="match status" value="1"/>
</dbReference>
<dbReference type="InterPro" id="IPR011765">
    <property type="entry name" value="Pept_M16_N"/>
</dbReference>
<feature type="domain" description="Peptidase M16 N-terminal" evidence="3">
    <location>
        <begin position="41"/>
        <end position="182"/>
    </location>
</feature>
<proteinExistence type="predicted"/>
<evidence type="ECO:0000256" key="2">
    <source>
        <dbReference type="SAM" id="SignalP"/>
    </source>
</evidence>
<evidence type="ECO:0000313" key="5">
    <source>
        <dbReference type="EMBL" id="SLN68219.1"/>
    </source>
</evidence>
<evidence type="ECO:0000259" key="3">
    <source>
        <dbReference type="Pfam" id="PF00675"/>
    </source>
</evidence>
<dbReference type="Gene3D" id="3.30.830.10">
    <property type="entry name" value="Metalloenzyme, LuxS/M16 peptidase-like"/>
    <property type="match status" value="2"/>
</dbReference>
<evidence type="ECO:0000313" key="6">
    <source>
        <dbReference type="Proteomes" id="UP000193862"/>
    </source>
</evidence>
<keyword evidence="2" id="KW-0732">Signal</keyword>
<accession>A0A1Y5TNL6</accession>
<dbReference type="PANTHER" id="PTHR11851">
    <property type="entry name" value="METALLOPROTEASE"/>
    <property type="match status" value="1"/>
</dbReference>
<dbReference type="SUPFAM" id="SSF63411">
    <property type="entry name" value="LuxS/MPP-like metallohydrolase"/>
    <property type="match status" value="2"/>
</dbReference>
<evidence type="ECO:0000259" key="4">
    <source>
        <dbReference type="Pfam" id="PF05193"/>
    </source>
</evidence>